<reference evidence="13 14" key="1">
    <citation type="submission" date="2019-01" db="EMBL/GenBank/DDBJ databases">
        <authorList>
            <consortium name="Pathogen Informatics"/>
        </authorList>
    </citation>
    <scope>NUCLEOTIDE SEQUENCE [LARGE SCALE GENOMIC DNA]</scope>
    <source>
        <strain evidence="13 14">NCTC10138</strain>
    </source>
</reference>
<evidence type="ECO:0000256" key="3">
    <source>
        <dbReference type="ARBA" id="ARBA00007931"/>
    </source>
</evidence>
<feature type="transmembrane region" description="Helical" evidence="11">
    <location>
        <begin position="433"/>
        <end position="453"/>
    </location>
</feature>
<dbReference type="RefSeq" id="WP_052589997.1">
    <property type="nucleotide sequence ID" value="NZ_LR215048.1"/>
</dbReference>
<evidence type="ECO:0000313" key="14">
    <source>
        <dbReference type="Proteomes" id="UP000289841"/>
    </source>
</evidence>
<keyword evidence="7" id="KW-0862">Zinc</keyword>
<dbReference type="PANTHER" id="PTHR42837:SF2">
    <property type="entry name" value="MEMBRANE METALLOPROTEASE ARASP2, CHLOROPLASTIC-RELATED"/>
    <property type="match status" value="1"/>
</dbReference>
<dbReference type="InterPro" id="IPR004387">
    <property type="entry name" value="Pept_M50_Zn"/>
</dbReference>
<name>A0A449BD76_HAPAX</name>
<evidence type="ECO:0000256" key="11">
    <source>
        <dbReference type="SAM" id="Phobius"/>
    </source>
</evidence>
<keyword evidence="10 11" id="KW-0472">Membrane</keyword>
<keyword evidence="9 13" id="KW-0482">Metalloprotease</keyword>
<evidence type="ECO:0000256" key="6">
    <source>
        <dbReference type="ARBA" id="ARBA00022801"/>
    </source>
</evidence>
<evidence type="ECO:0000256" key="9">
    <source>
        <dbReference type="ARBA" id="ARBA00023049"/>
    </source>
</evidence>
<evidence type="ECO:0000256" key="5">
    <source>
        <dbReference type="ARBA" id="ARBA00022692"/>
    </source>
</evidence>
<dbReference type="KEGG" id="aaxa:NCTC10138_00620"/>
<dbReference type="InterPro" id="IPR008915">
    <property type="entry name" value="Peptidase_M50"/>
</dbReference>
<comment type="similarity">
    <text evidence="3">Belongs to the peptidase M50B family.</text>
</comment>
<evidence type="ECO:0000256" key="10">
    <source>
        <dbReference type="ARBA" id="ARBA00023136"/>
    </source>
</evidence>
<evidence type="ECO:0000256" key="4">
    <source>
        <dbReference type="ARBA" id="ARBA00022670"/>
    </source>
</evidence>
<feature type="transmembrane region" description="Helical" evidence="11">
    <location>
        <begin position="169"/>
        <end position="194"/>
    </location>
</feature>
<feature type="domain" description="Peptidase M50" evidence="12">
    <location>
        <begin position="6"/>
        <end position="495"/>
    </location>
</feature>
<dbReference type="STRING" id="1278311.GCA_000428705_01466"/>
<dbReference type="PANTHER" id="PTHR42837">
    <property type="entry name" value="REGULATOR OF SIGMA-E PROTEASE RSEP"/>
    <property type="match status" value="1"/>
</dbReference>
<dbReference type="InterPro" id="IPR036034">
    <property type="entry name" value="PDZ_sf"/>
</dbReference>
<dbReference type="AlphaFoldDB" id="A0A449BD76"/>
<dbReference type="Proteomes" id="UP000289841">
    <property type="component" value="Chromosome"/>
</dbReference>
<keyword evidence="6 13" id="KW-0378">Hydrolase</keyword>
<proteinExistence type="inferred from homology"/>
<comment type="subcellular location">
    <subcellularLocation>
        <location evidence="2">Membrane</location>
        <topology evidence="2">Multi-pass membrane protein</topology>
    </subcellularLocation>
</comment>
<evidence type="ECO:0000256" key="8">
    <source>
        <dbReference type="ARBA" id="ARBA00022989"/>
    </source>
</evidence>
<keyword evidence="8 11" id="KW-1133">Transmembrane helix</keyword>
<dbReference type="NCBIfam" id="TIGR00054">
    <property type="entry name" value="RIP metalloprotease RseP"/>
    <property type="match status" value="1"/>
</dbReference>
<dbReference type="EC" id="3.4.24.-" evidence="13"/>
<protein>
    <submittedName>
        <fullName evidence="13">Zinc metalloprotease SA1105</fullName>
        <ecNumber evidence="13">3.4.24.-</ecNumber>
    </submittedName>
</protein>
<dbReference type="SUPFAM" id="SSF50156">
    <property type="entry name" value="PDZ domain-like"/>
    <property type="match status" value="1"/>
</dbReference>
<evidence type="ECO:0000256" key="7">
    <source>
        <dbReference type="ARBA" id="ARBA00022833"/>
    </source>
</evidence>
<gene>
    <name evidence="13" type="ORF">NCTC10138_00620</name>
</gene>
<dbReference type="EMBL" id="LR215048">
    <property type="protein sequence ID" value="VEU80260.1"/>
    <property type="molecule type" value="Genomic_DNA"/>
</dbReference>
<comment type="cofactor">
    <cofactor evidence="1">
        <name>Zn(2+)</name>
        <dbReference type="ChEBI" id="CHEBI:29105"/>
    </cofactor>
</comment>
<evidence type="ECO:0000256" key="2">
    <source>
        <dbReference type="ARBA" id="ARBA00004141"/>
    </source>
</evidence>
<keyword evidence="5 11" id="KW-0812">Transmembrane</keyword>
<organism evidence="13 14">
    <name type="scientific">Haploplasma axanthum</name>
    <name type="common">Acholeplasma axanthum</name>
    <dbReference type="NCBI Taxonomy" id="29552"/>
    <lineage>
        <taxon>Bacteria</taxon>
        <taxon>Bacillati</taxon>
        <taxon>Mycoplasmatota</taxon>
        <taxon>Mollicutes</taxon>
        <taxon>Acholeplasmatales</taxon>
        <taxon>Acholeplasmataceae</taxon>
        <taxon>Haploplasma</taxon>
    </lineage>
</organism>
<keyword evidence="14" id="KW-1185">Reference proteome</keyword>
<dbReference type="GO" id="GO:0004222">
    <property type="term" value="F:metalloendopeptidase activity"/>
    <property type="evidence" value="ECO:0007669"/>
    <property type="project" value="InterPro"/>
</dbReference>
<feature type="transmembrane region" description="Helical" evidence="11">
    <location>
        <begin position="483"/>
        <end position="501"/>
    </location>
</feature>
<dbReference type="OrthoDB" id="9782003at2"/>
<feature type="transmembrane region" description="Helical" evidence="11">
    <location>
        <begin position="6"/>
        <end position="25"/>
    </location>
</feature>
<evidence type="ECO:0000313" key="13">
    <source>
        <dbReference type="EMBL" id="VEU80260.1"/>
    </source>
</evidence>
<keyword evidence="4 13" id="KW-0645">Protease</keyword>
<dbReference type="CDD" id="cd06163">
    <property type="entry name" value="S2P-M50_PDZ_RseP-like"/>
    <property type="match status" value="1"/>
</dbReference>
<dbReference type="GO" id="GO:0006508">
    <property type="term" value="P:proteolysis"/>
    <property type="evidence" value="ECO:0007669"/>
    <property type="project" value="UniProtKB-KW"/>
</dbReference>
<sequence>MDIIIFILVLSLIVVIHEFGHFYFARKAGILCHEFAVGMGPVLYQKRKGEIAYSIRAIPLGGFVAMAGEEMSDAYIKKDQNIGIRINEEKEITDIVLDNDVKYDLLGKVVDFDLYGENNKELFITLDVNGEVINYKVQRNAKYRFKKDKELWITPAEKSFETKTLWQRFLVIFAGPALNFILGFAILFILAFFIGKPSNKAIVGNVDSSIVGEQIKKGDLISSVNGNEVTSWGDIGKYIYETKNNKAIFTVNGENVEIDLFIAIQGLGFANEQGNNDLVAGQIFGRAKDLKEKDKIISIFMGEKKNQTDAYVTVGTWNELINYVLNNKDSKKVFLTVERDGKQIEINYDNIPAKTLEKLGNDYIAYGAGITRERNFDLLYPFYYPFQKIGSDIKEMVTTLGLLISPNSGVGLKDLSGPVGIFSLVRDARSQGVISFFTLVAFLSVNIGFLNLLPIPALDGGRLVFLGYEAITRKKVSKKIENTIINITFILLLVLIVFVTYQDIFRLFK</sequence>
<evidence type="ECO:0000259" key="12">
    <source>
        <dbReference type="Pfam" id="PF02163"/>
    </source>
</evidence>
<accession>A0A449BD76</accession>
<evidence type="ECO:0000256" key="1">
    <source>
        <dbReference type="ARBA" id="ARBA00001947"/>
    </source>
</evidence>
<dbReference type="GO" id="GO:0016020">
    <property type="term" value="C:membrane"/>
    <property type="evidence" value="ECO:0007669"/>
    <property type="project" value="UniProtKB-SubCell"/>
</dbReference>
<dbReference type="Pfam" id="PF02163">
    <property type="entry name" value="Peptidase_M50"/>
    <property type="match status" value="1"/>
</dbReference>